<dbReference type="PANTHER" id="PTHR42794">
    <property type="entry name" value="HEMIN IMPORT ATP-BINDING PROTEIN HMUV"/>
    <property type="match status" value="1"/>
</dbReference>
<evidence type="ECO:0000256" key="3">
    <source>
        <dbReference type="ARBA" id="ARBA00022741"/>
    </source>
</evidence>
<evidence type="ECO:0000256" key="1">
    <source>
        <dbReference type="ARBA" id="ARBA00022448"/>
    </source>
</evidence>
<dbReference type="GO" id="GO:0016887">
    <property type="term" value="F:ATP hydrolysis activity"/>
    <property type="evidence" value="ECO:0007669"/>
    <property type="project" value="InterPro"/>
</dbReference>
<evidence type="ECO:0000313" key="8">
    <source>
        <dbReference type="EMBL" id="MBO1248634.1"/>
    </source>
</evidence>
<proteinExistence type="predicted"/>
<sequence length="255" mass="27208">MKKIAISAESISVNAKNRCILNRVNTAIFAGQWTAIVGPNGAGKSTLLRALAGLQPLAHGQVQLLGQPLAQWPRKAQARQLAWLGQGEAAPADLSSYDVAMLGRLPHQNWLAAPSAADHAAVAQALQATQAWDWRDRPLGELSGGERQRVLLARALATQAPVLLMDEPLANLDPPHQSDWMATVRRHAAQGGTVVSVLHELGVALQSDCLIILQAGQLVHHGPSDDAVTHAALEAVFDQRIRVCAVQGQWVALPV</sequence>
<keyword evidence="9" id="KW-1185">Reference proteome</keyword>
<dbReference type="PROSITE" id="PS00211">
    <property type="entry name" value="ABC_TRANSPORTER_1"/>
    <property type="match status" value="1"/>
</dbReference>
<dbReference type="InterPro" id="IPR017871">
    <property type="entry name" value="ABC_transporter-like_CS"/>
</dbReference>
<dbReference type="Gene3D" id="3.40.50.300">
    <property type="entry name" value="P-loop containing nucleotide triphosphate hydrolases"/>
    <property type="match status" value="1"/>
</dbReference>
<dbReference type="SMART" id="SM00382">
    <property type="entry name" value="AAA"/>
    <property type="match status" value="1"/>
</dbReference>
<evidence type="ECO:0000256" key="6">
    <source>
        <dbReference type="ARBA" id="ARBA00037066"/>
    </source>
</evidence>
<keyword evidence="1" id="KW-0813">Transport</keyword>
<dbReference type="PANTHER" id="PTHR42794:SF1">
    <property type="entry name" value="HEMIN IMPORT ATP-BINDING PROTEIN HMUV"/>
    <property type="match status" value="1"/>
</dbReference>
<dbReference type="RefSeq" id="WP_207574188.1">
    <property type="nucleotide sequence ID" value="NZ_JAFNME010000003.1"/>
</dbReference>
<evidence type="ECO:0000313" key="9">
    <source>
        <dbReference type="Proteomes" id="UP000664731"/>
    </source>
</evidence>
<dbReference type="GO" id="GO:0005524">
    <property type="term" value="F:ATP binding"/>
    <property type="evidence" value="ECO:0007669"/>
    <property type="project" value="UniProtKB-KW"/>
</dbReference>
<reference evidence="8" key="1">
    <citation type="submission" date="2021-03" db="EMBL/GenBank/DDBJ databases">
        <title>Comamonas denitrificans.</title>
        <authorList>
            <person name="Finster K."/>
        </authorList>
    </citation>
    <scope>NUCLEOTIDE SEQUENCE</scope>
    <source>
        <strain evidence="8">MM2021_4</strain>
    </source>
</reference>
<keyword evidence="2" id="KW-1003">Cell membrane</keyword>
<keyword evidence="5" id="KW-1278">Translocase</keyword>
<evidence type="ECO:0000256" key="4">
    <source>
        <dbReference type="ARBA" id="ARBA00022840"/>
    </source>
</evidence>
<dbReference type="PROSITE" id="PS50893">
    <property type="entry name" value="ABC_TRANSPORTER_2"/>
    <property type="match status" value="1"/>
</dbReference>
<dbReference type="EMBL" id="JAFNME010000003">
    <property type="protein sequence ID" value="MBO1248634.1"/>
    <property type="molecule type" value="Genomic_DNA"/>
</dbReference>
<dbReference type="InterPro" id="IPR027417">
    <property type="entry name" value="P-loop_NTPase"/>
</dbReference>
<keyword evidence="3" id="KW-0547">Nucleotide-binding</keyword>
<name>A0A939GV56_9BURK</name>
<keyword evidence="4 8" id="KW-0067">ATP-binding</keyword>
<protein>
    <submittedName>
        <fullName evidence="8">ABC transporter ATP-binding protein</fullName>
    </submittedName>
</protein>
<gene>
    <name evidence="8" type="ORF">J1777_02115</name>
</gene>
<dbReference type="SUPFAM" id="SSF52540">
    <property type="entry name" value="P-loop containing nucleoside triphosphate hydrolases"/>
    <property type="match status" value="1"/>
</dbReference>
<dbReference type="InterPro" id="IPR003593">
    <property type="entry name" value="AAA+_ATPase"/>
</dbReference>
<dbReference type="AlphaFoldDB" id="A0A939GV56"/>
<dbReference type="Proteomes" id="UP000664731">
    <property type="component" value="Unassembled WGS sequence"/>
</dbReference>
<dbReference type="Pfam" id="PF00005">
    <property type="entry name" value="ABC_tran"/>
    <property type="match status" value="1"/>
</dbReference>
<evidence type="ECO:0000256" key="5">
    <source>
        <dbReference type="ARBA" id="ARBA00022967"/>
    </source>
</evidence>
<dbReference type="InterPro" id="IPR003439">
    <property type="entry name" value="ABC_transporter-like_ATP-bd"/>
</dbReference>
<comment type="function">
    <text evidence="6">Part of the ABC transporter complex HmuTUV involved in hemin import. Responsible for energy coupling to the transport system.</text>
</comment>
<keyword evidence="2" id="KW-0472">Membrane</keyword>
<evidence type="ECO:0000256" key="2">
    <source>
        <dbReference type="ARBA" id="ARBA00022475"/>
    </source>
</evidence>
<accession>A0A939GV56</accession>
<dbReference type="CDD" id="cd03214">
    <property type="entry name" value="ABC_Iron-Siderophores_B12_Hemin"/>
    <property type="match status" value="1"/>
</dbReference>
<organism evidence="8 9">
    <name type="scientific">Comamonas denitrificans</name>
    <dbReference type="NCBI Taxonomy" id="117506"/>
    <lineage>
        <taxon>Bacteria</taxon>
        <taxon>Pseudomonadati</taxon>
        <taxon>Pseudomonadota</taxon>
        <taxon>Betaproteobacteria</taxon>
        <taxon>Burkholderiales</taxon>
        <taxon>Comamonadaceae</taxon>
        <taxon>Comamonas</taxon>
    </lineage>
</organism>
<evidence type="ECO:0000259" key="7">
    <source>
        <dbReference type="PROSITE" id="PS50893"/>
    </source>
</evidence>
<comment type="caution">
    <text evidence="8">The sequence shown here is derived from an EMBL/GenBank/DDBJ whole genome shotgun (WGS) entry which is preliminary data.</text>
</comment>
<feature type="domain" description="ABC transporter" evidence="7">
    <location>
        <begin position="6"/>
        <end position="240"/>
    </location>
</feature>